<dbReference type="AlphaFoldDB" id="A0AB34IYP6"/>
<dbReference type="InterPro" id="IPR006342">
    <property type="entry name" value="FkbM_mtfrase"/>
</dbReference>
<proteinExistence type="predicted"/>
<dbReference type="NCBIfam" id="TIGR01444">
    <property type="entry name" value="fkbM_fam"/>
    <property type="match status" value="1"/>
</dbReference>
<reference evidence="2 3" key="1">
    <citation type="journal article" date="2024" name="Science">
        <title>Giant polyketide synthase enzymes in the biosynthesis of giant marine polyether toxins.</title>
        <authorList>
            <person name="Fallon T.R."/>
            <person name="Shende V.V."/>
            <person name="Wierzbicki I.H."/>
            <person name="Pendleton A.L."/>
            <person name="Watervoot N.F."/>
            <person name="Auber R.P."/>
            <person name="Gonzalez D.J."/>
            <person name="Wisecaver J.H."/>
            <person name="Moore B.S."/>
        </authorList>
    </citation>
    <scope>NUCLEOTIDE SEQUENCE [LARGE SCALE GENOMIC DNA]</scope>
    <source>
        <strain evidence="2 3">12B1</strain>
    </source>
</reference>
<dbReference type="PANTHER" id="PTHR34203">
    <property type="entry name" value="METHYLTRANSFERASE, FKBM FAMILY PROTEIN"/>
    <property type="match status" value="1"/>
</dbReference>
<protein>
    <recommendedName>
        <fullName evidence="1">Methyltransferase FkbM domain-containing protein</fullName>
    </recommendedName>
</protein>
<comment type="caution">
    <text evidence="2">The sequence shown here is derived from an EMBL/GenBank/DDBJ whole genome shotgun (WGS) entry which is preliminary data.</text>
</comment>
<dbReference type="Gene3D" id="3.50.50.60">
    <property type="entry name" value="FAD/NAD(P)-binding domain"/>
    <property type="match status" value="1"/>
</dbReference>
<name>A0AB34IYP6_PRYPA</name>
<keyword evidence="3" id="KW-1185">Reference proteome</keyword>
<dbReference type="Pfam" id="PF13738">
    <property type="entry name" value="Pyr_redox_3"/>
    <property type="match status" value="1"/>
</dbReference>
<dbReference type="SUPFAM" id="SSF51905">
    <property type="entry name" value="FAD/NAD(P)-binding domain"/>
    <property type="match status" value="1"/>
</dbReference>
<dbReference type="Pfam" id="PF05050">
    <property type="entry name" value="Methyltransf_21"/>
    <property type="match status" value="1"/>
</dbReference>
<evidence type="ECO:0000259" key="1">
    <source>
        <dbReference type="Pfam" id="PF05050"/>
    </source>
</evidence>
<dbReference type="InterPro" id="IPR029063">
    <property type="entry name" value="SAM-dependent_MTases_sf"/>
</dbReference>
<dbReference type="SUPFAM" id="SSF53335">
    <property type="entry name" value="S-adenosyl-L-methionine-dependent methyltransferases"/>
    <property type="match status" value="1"/>
</dbReference>
<accession>A0AB34IYP6</accession>
<dbReference type="InterPro" id="IPR052514">
    <property type="entry name" value="SAM-dependent_MTase"/>
</dbReference>
<gene>
    <name evidence="2" type="ORF">AB1Y20_007468</name>
</gene>
<organism evidence="2 3">
    <name type="scientific">Prymnesium parvum</name>
    <name type="common">Toxic golden alga</name>
    <dbReference type="NCBI Taxonomy" id="97485"/>
    <lineage>
        <taxon>Eukaryota</taxon>
        <taxon>Haptista</taxon>
        <taxon>Haptophyta</taxon>
        <taxon>Prymnesiophyceae</taxon>
        <taxon>Prymnesiales</taxon>
        <taxon>Prymnesiaceae</taxon>
        <taxon>Prymnesium</taxon>
    </lineage>
</organism>
<feature type="domain" description="Methyltransferase FkbM" evidence="1">
    <location>
        <begin position="45"/>
        <end position="191"/>
    </location>
</feature>
<dbReference type="Gene3D" id="3.40.50.150">
    <property type="entry name" value="Vaccinia Virus protein VP39"/>
    <property type="match status" value="1"/>
</dbReference>
<sequence>MFVVALWGGAAAWWLDPKYHLEQKPQLADALAFAAPTCPKGLVIDVGANGGKETSAARAKGYRVLAVECLVPEYLRLQAQWLHDPMITLLSGCASDAVGLHRFHHASAGSSLHKAAVSGDAEARMHAKARSLVTNVPSFPLDPMLESGPLSAEPLCVLKVDVQGHEIFVLRGVARSIRKHRPVVIFEYDPRFGPQARGASARVDHLRGNWIRLLTLPVVAWVARPGERNDSFMRSLQYDCAVPTPGKGPGRHCSVCNVLCMPNAAMWAGRHQLARLQETCCTRLADPHRPHEVHLHALPRYVISLSQCLLSSCFRLRSHMRTFRMHSRFQAVRLVRRPLPPFRMPLTLGQLEDIRADALADDMEIDLEKMARWTAAEAAEYFESGGEWEPDSGLVALLASMNLEGLRGHFVKETLSGLSHMERTPLLDHLKSLGVSSLPERQQIAQGVAKAARGELEGLPTGEKDEAKPTAGEAERTSFDCVIAGGGACGCAFARDMAENGYSSLILESEEAIGGTWRRHNYPGLKLHQTGEQYRCMSIPPPWTLVHAASEGYRPYRQEILDYVHMMADHPLISVRTGTKFLGESPPDEAGVRTVRASNGKEYKARFVLIALGVSYSGTGPGRVPEAIKSMVHGPNSPGCVHSSACSPEVWEKAKAAGTLVILGAGKAACDILNFGCDPSWKNVVWVHRGMHIFLNRKLTTGKAVADEGAGMMVVLNQLQQAARGTNKTWEELGLDKTVELDGEQVPVMIKAKGRLTRRTHKSGSGIWQESERDHVNKYERQMLMERMESGADGSLILTSEPKEDGTRDTLTLGKGDWLVYATGQANEAADGTLTWPPPRYEKGLAVAHQHSPTGILNALPMVGFALDCLEDKLDPKRLQMLSERAKEYNEFKSPEKVRTFLYEKRGIEFDYRGYDGQMMNFMRDLNCHALLTGCRSWYKDAQGQDQAFSIDMMYKKEWFTTWYGKPVGVREVLETLGWNKFGTYPE</sequence>
<evidence type="ECO:0000313" key="2">
    <source>
        <dbReference type="EMBL" id="KAL1507860.1"/>
    </source>
</evidence>
<dbReference type="EMBL" id="JBGBPQ010000017">
    <property type="protein sequence ID" value="KAL1507860.1"/>
    <property type="molecule type" value="Genomic_DNA"/>
</dbReference>
<dbReference type="Proteomes" id="UP001515480">
    <property type="component" value="Unassembled WGS sequence"/>
</dbReference>
<evidence type="ECO:0000313" key="3">
    <source>
        <dbReference type="Proteomes" id="UP001515480"/>
    </source>
</evidence>
<dbReference type="PANTHER" id="PTHR34203:SF13">
    <property type="entry name" value="EXPRESSED PROTEIN"/>
    <property type="match status" value="1"/>
</dbReference>
<dbReference type="InterPro" id="IPR036188">
    <property type="entry name" value="FAD/NAD-bd_sf"/>
</dbReference>